<evidence type="ECO:0000313" key="11">
    <source>
        <dbReference type="EMBL" id="CAH1777543.1"/>
    </source>
</evidence>
<evidence type="ECO:0000256" key="3">
    <source>
        <dbReference type="ARBA" id="ARBA00022729"/>
    </source>
</evidence>
<dbReference type="Proteomes" id="UP000749559">
    <property type="component" value="Unassembled WGS sequence"/>
</dbReference>
<organism evidence="11 12">
    <name type="scientific">Owenia fusiformis</name>
    <name type="common">Polychaete worm</name>
    <dbReference type="NCBI Taxonomy" id="6347"/>
    <lineage>
        <taxon>Eukaryota</taxon>
        <taxon>Metazoa</taxon>
        <taxon>Spiralia</taxon>
        <taxon>Lophotrochozoa</taxon>
        <taxon>Annelida</taxon>
        <taxon>Polychaeta</taxon>
        <taxon>Sedentaria</taxon>
        <taxon>Canalipalpata</taxon>
        <taxon>Sabellida</taxon>
        <taxon>Oweniida</taxon>
        <taxon>Oweniidae</taxon>
        <taxon>Owenia</taxon>
    </lineage>
</organism>
<feature type="domain" description="GH18" evidence="10">
    <location>
        <begin position="1"/>
        <end position="376"/>
    </location>
</feature>
<dbReference type="AlphaFoldDB" id="A0A8J1XMB8"/>
<protein>
    <recommendedName>
        <fullName evidence="9">Di-N-acetylchitobiase</fullName>
    </recommendedName>
</protein>
<comment type="subcellular location">
    <subcellularLocation>
        <location evidence="1">Lysosome</location>
    </subcellularLocation>
</comment>
<evidence type="ECO:0000256" key="9">
    <source>
        <dbReference type="ARBA" id="ARBA00074174"/>
    </source>
</evidence>
<dbReference type="Gene3D" id="3.20.20.80">
    <property type="entry name" value="Glycosidases"/>
    <property type="match status" value="1"/>
</dbReference>
<dbReference type="InterPro" id="IPR011583">
    <property type="entry name" value="Chitinase_II/V-like_cat"/>
</dbReference>
<evidence type="ECO:0000256" key="1">
    <source>
        <dbReference type="ARBA" id="ARBA00004371"/>
    </source>
</evidence>
<dbReference type="PROSITE" id="PS51910">
    <property type="entry name" value="GH18_2"/>
    <property type="match status" value="1"/>
</dbReference>
<accession>A0A8J1XMB8</accession>
<comment type="similarity">
    <text evidence="2">Belongs to the glycosyl hydrolase 18 family.</text>
</comment>
<dbReference type="Gene3D" id="3.10.50.10">
    <property type="match status" value="1"/>
</dbReference>
<keyword evidence="7" id="KW-0326">Glycosidase</keyword>
<dbReference type="FunFam" id="3.20.20.80:FF:000250">
    <property type="entry name" value="Probable di-N-acetylchitobiase 1"/>
    <property type="match status" value="1"/>
</dbReference>
<dbReference type="InterPro" id="IPR029070">
    <property type="entry name" value="Chitinase_insertion_sf"/>
</dbReference>
<dbReference type="Pfam" id="PF00704">
    <property type="entry name" value="Glyco_hydro_18"/>
    <property type="match status" value="1"/>
</dbReference>
<evidence type="ECO:0000313" key="12">
    <source>
        <dbReference type="Proteomes" id="UP000749559"/>
    </source>
</evidence>
<dbReference type="PANTHER" id="PTHR46290">
    <property type="entry name" value="DI-N-ACETYLCHITOBIASE"/>
    <property type="match status" value="1"/>
</dbReference>
<dbReference type="SMART" id="SM00636">
    <property type="entry name" value="Glyco_18"/>
    <property type="match status" value="1"/>
</dbReference>
<dbReference type="FunFam" id="3.10.50.10:FF:000006">
    <property type="entry name" value="Chitobiase, di-N-acetyl"/>
    <property type="match status" value="1"/>
</dbReference>
<dbReference type="InterPro" id="IPR051887">
    <property type="entry name" value="GH18_Domain-Containing"/>
</dbReference>
<evidence type="ECO:0000256" key="2">
    <source>
        <dbReference type="ARBA" id="ARBA00009336"/>
    </source>
</evidence>
<dbReference type="GO" id="GO:0005764">
    <property type="term" value="C:lysosome"/>
    <property type="evidence" value="ECO:0007669"/>
    <property type="project" value="UniProtKB-SubCell"/>
</dbReference>
<gene>
    <name evidence="11" type="ORF">OFUS_LOCUS4571</name>
</gene>
<evidence type="ECO:0000256" key="5">
    <source>
        <dbReference type="ARBA" id="ARBA00023180"/>
    </source>
</evidence>
<dbReference type="InterPro" id="IPR001223">
    <property type="entry name" value="Glyco_hydro18_cat"/>
</dbReference>
<reference evidence="11" key="1">
    <citation type="submission" date="2022-03" db="EMBL/GenBank/DDBJ databases">
        <authorList>
            <person name="Martin C."/>
        </authorList>
    </citation>
    <scope>NUCLEOTIDE SEQUENCE</scope>
</reference>
<name>A0A8J1XMB8_OWEFU</name>
<evidence type="ECO:0000256" key="8">
    <source>
        <dbReference type="ARBA" id="ARBA00055477"/>
    </source>
</evidence>
<dbReference type="PANTHER" id="PTHR46290:SF1">
    <property type="entry name" value="DI-N-ACETYLCHITOBIASE"/>
    <property type="match status" value="1"/>
</dbReference>
<dbReference type="GO" id="GO:0005615">
    <property type="term" value="C:extracellular space"/>
    <property type="evidence" value="ECO:0007669"/>
    <property type="project" value="TreeGrafter"/>
</dbReference>
<sequence>MSHYSIMNIFLMVFVGCFTMGEARPPCPCSDPKFCQPINNLGSPSDVPRREVFIFSLSKTNWKLYDWDKVTTVVMVGYYNPELLCYAHSKGARAVAIANIPKSNLTSPVLREAWIQKEIKYIQDNYLDGVNVDFEDAIEKDDDKTRDGLTALMKGLYNGLKHLNQNYQVTFDVPWAPYCIDGRCFDINGLATYTDFLFVMSYDERSQIPYECIAWANSAINTTKFGLMQYIQKYSLEPSRLVLGVPWYGYHYPCEKLVGNKCYIKKVPFRDVNCSDAAGREINQDTIRDFLLYNTTTKTPLWDDIAKSPYFTYHATDGSPYQIWYDNPRSLTLKYDFVDQLGLHGVGMWNADALDYSLTPVGEKQRKEMWGALPNYSPRKQENDSNDIPDI</sequence>
<keyword evidence="3" id="KW-0732">Signal</keyword>
<dbReference type="EMBL" id="CAIIXF020000002">
    <property type="protein sequence ID" value="CAH1777543.1"/>
    <property type="molecule type" value="Genomic_DNA"/>
</dbReference>
<keyword evidence="6" id="KW-0458">Lysosome</keyword>
<comment type="function">
    <text evidence="8">Involved in the degradation of asparagine-linked glycoproteins. Hydrolyze of N-acetyl-beta-D-glucosamine (1-4)N-acetylglucosamine chitobiose core from the reducing end of the bond, it requires prior cleavage by glycosylasparaginase.</text>
</comment>
<dbReference type="OrthoDB" id="73875at2759"/>
<keyword evidence="4" id="KW-0378">Hydrolase</keyword>
<dbReference type="GO" id="GO:0008061">
    <property type="term" value="F:chitin binding"/>
    <property type="evidence" value="ECO:0007669"/>
    <property type="project" value="InterPro"/>
</dbReference>
<dbReference type="GO" id="GO:0016798">
    <property type="term" value="F:hydrolase activity, acting on glycosyl bonds"/>
    <property type="evidence" value="ECO:0007669"/>
    <property type="project" value="UniProtKB-KW"/>
</dbReference>
<keyword evidence="12" id="KW-1185">Reference proteome</keyword>
<evidence type="ECO:0000256" key="6">
    <source>
        <dbReference type="ARBA" id="ARBA00023228"/>
    </source>
</evidence>
<proteinExistence type="inferred from homology"/>
<dbReference type="InterPro" id="IPR017853">
    <property type="entry name" value="GH"/>
</dbReference>
<dbReference type="GO" id="GO:0009313">
    <property type="term" value="P:oligosaccharide catabolic process"/>
    <property type="evidence" value="ECO:0007669"/>
    <property type="project" value="TreeGrafter"/>
</dbReference>
<evidence type="ECO:0000259" key="10">
    <source>
        <dbReference type="PROSITE" id="PS51910"/>
    </source>
</evidence>
<dbReference type="SUPFAM" id="SSF51445">
    <property type="entry name" value="(Trans)glycosidases"/>
    <property type="match status" value="1"/>
</dbReference>
<keyword evidence="5" id="KW-0325">Glycoprotein</keyword>
<evidence type="ECO:0000256" key="4">
    <source>
        <dbReference type="ARBA" id="ARBA00022801"/>
    </source>
</evidence>
<evidence type="ECO:0000256" key="7">
    <source>
        <dbReference type="ARBA" id="ARBA00023295"/>
    </source>
</evidence>
<comment type="caution">
    <text evidence="11">The sequence shown here is derived from an EMBL/GenBank/DDBJ whole genome shotgun (WGS) entry which is preliminary data.</text>
</comment>